<gene>
    <name evidence="2" type="ORF">PGLA1383_LOCUS55841</name>
</gene>
<comment type="caution">
    <text evidence="2">The sequence shown here is derived from an EMBL/GenBank/DDBJ whole genome shotgun (WGS) entry which is preliminary data.</text>
</comment>
<evidence type="ECO:0000313" key="2">
    <source>
        <dbReference type="EMBL" id="CAE8641119.1"/>
    </source>
</evidence>
<feature type="compositionally biased region" description="Basic and acidic residues" evidence="1">
    <location>
        <begin position="1"/>
        <end position="10"/>
    </location>
</feature>
<feature type="compositionally biased region" description="Polar residues" evidence="1">
    <location>
        <begin position="42"/>
        <end position="54"/>
    </location>
</feature>
<organism evidence="2 3">
    <name type="scientific">Polarella glacialis</name>
    <name type="common">Dinoflagellate</name>
    <dbReference type="NCBI Taxonomy" id="89957"/>
    <lineage>
        <taxon>Eukaryota</taxon>
        <taxon>Sar</taxon>
        <taxon>Alveolata</taxon>
        <taxon>Dinophyceae</taxon>
        <taxon>Suessiales</taxon>
        <taxon>Suessiaceae</taxon>
        <taxon>Polarella</taxon>
    </lineage>
</organism>
<dbReference type="AlphaFoldDB" id="A0A813HTS3"/>
<dbReference type="EMBL" id="CAJNNV010032810">
    <property type="protein sequence ID" value="CAE8641119.1"/>
    <property type="molecule type" value="Genomic_DNA"/>
</dbReference>
<dbReference type="OrthoDB" id="424130at2759"/>
<evidence type="ECO:0000256" key="1">
    <source>
        <dbReference type="SAM" id="MobiDB-lite"/>
    </source>
</evidence>
<keyword evidence="3" id="KW-1185">Reference proteome</keyword>
<protein>
    <submittedName>
        <fullName evidence="2">Uncharacterized protein</fullName>
    </submittedName>
</protein>
<evidence type="ECO:0000313" key="3">
    <source>
        <dbReference type="Proteomes" id="UP000654075"/>
    </source>
</evidence>
<feature type="compositionally biased region" description="Low complexity" evidence="1">
    <location>
        <begin position="427"/>
        <end position="436"/>
    </location>
</feature>
<name>A0A813HTS3_POLGL</name>
<feature type="region of interest" description="Disordered" evidence="1">
    <location>
        <begin position="415"/>
        <end position="436"/>
    </location>
</feature>
<feature type="region of interest" description="Disordered" evidence="1">
    <location>
        <begin position="1"/>
        <end position="54"/>
    </location>
</feature>
<feature type="region of interest" description="Disordered" evidence="1">
    <location>
        <begin position="159"/>
        <end position="180"/>
    </location>
</feature>
<dbReference type="Gene3D" id="3.40.50.620">
    <property type="entry name" value="HUPs"/>
    <property type="match status" value="1"/>
</dbReference>
<sequence>MRGQSEKKGPGECGPLRAAHRQHSVLEASGKASPRVPGTGHGTRTSPSLSSALPGQTQIGLLSLGGTAVTTSLKLSEAGITSPVALGTRVLLPPERAERVGWATSPNAAALSTLPEAGTDKRRALLTGLRPVLPGSSFKSVYRYKGGEPGVWEMMQDNASQEAMRRRKDADESEKPVRQAADKIKVNKSSADLILVVLVFHGACNPLHLGVINVLRRAKAAVEAFHKVAVVGALVMPLAAAALRKQGAKRQLPFNVRLEVARSVIGSAEQASWIAVDPCQEGCLASAPGHLMDYLSEYARSRLYQPTWDTLVMEVFAEDTLNTTALREEPSQHRVPQDAFGKVPIPHPSASIKSIRTVIVEVPKQGRCDELLQASVQQLQDNEDNSASFETLRRLLGSKPANLLRDCALEIPSGSLLGESPRRGRAASRSFRSALP</sequence>
<dbReference type="Proteomes" id="UP000654075">
    <property type="component" value="Unassembled WGS sequence"/>
</dbReference>
<dbReference type="InterPro" id="IPR014729">
    <property type="entry name" value="Rossmann-like_a/b/a_fold"/>
</dbReference>
<feature type="compositionally biased region" description="Basic and acidic residues" evidence="1">
    <location>
        <begin position="168"/>
        <end position="180"/>
    </location>
</feature>
<accession>A0A813HTS3</accession>
<reference evidence="2" key="1">
    <citation type="submission" date="2021-02" db="EMBL/GenBank/DDBJ databases">
        <authorList>
            <person name="Dougan E. K."/>
            <person name="Rhodes N."/>
            <person name="Thang M."/>
            <person name="Chan C."/>
        </authorList>
    </citation>
    <scope>NUCLEOTIDE SEQUENCE</scope>
</reference>
<proteinExistence type="predicted"/>